<evidence type="ECO:0000313" key="2">
    <source>
        <dbReference type="Proteomes" id="UP000031419"/>
    </source>
</evidence>
<dbReference type="Pfam" id="PF04075">
    <property type="entry name" value="F420H2_quin_red"/>
    <property type="match status" value="1"/>
</dbReference>
<dbReference type="OrthoDB" id="163266at2"/>
<gene>
    <name evidence="1" type="ORF">GU90_12250</name>
</gene>
<evidence type="ECO:0000313" key="1">
    <source>
        <dbReference type="EMBL" id="KEI44045.1"/>
    </source>
</evidence>
<dbReference type="Proteomes" id="UP000031419">
    <property type="component" value="Unassembled WGS sequence"/>
</dbReference>
<protein>
    <submittedName>
        <fullName evidence="1">Nitroreductase</fullName>
    </submittedName>
</protein>
<sequence>MEIARPLAPPTGWKAFLFRLPVHLYRARLGWLLGSRFLFLTHIGRKSGRPRHTVVEVARRHSTGYDVCSGFGERSQWYRNVLANPRVTIQVGRFRASAEAVPLDPDQGEEVIVDYARRHPRAAKHLCRAMGFVVDGSESDYREVGRRLPFVRFVPDLDSTP</sequence>
<reference evidence="1 2" key="1">
    <citation type="submission" date="2014-06" db="EMBL/GenBank/DDBJ databases">
        <title>Saccharopolyspora rectivirgula DSM-43113 Genome sequencing.</title>
        <authorList>
            <person name="Barrera C."/>
            <person name="Millon L."/>
            <person name="Rognon B."/>
            <person name="Zaugg C."/>
            <person name="Monod M."/>
        </authorList>
    </citation>
    <scope>NUCLEOTIDE SEQUENCE [LARGE SCALE GENOMIC DNA]</scope>
    <source>
        <strain evidence="1 2">DSM 43113</strain>
    </source>
</reference>
<comment type="caution">
    <text evidence="1">The sequence shown here is derived from an EMBL/GenBank/DDBJ whole genome shotgun (WGS) entry which is preliminary data.</text>
</comment>
<dbReference type="GO" id="GO:0016491">
    <property type="term" value="F:oxidoreductase activity"/>
    <property type="evidence" value="ECO:0007669"/>
    <property type="project" value="InterPro"/>
</dbReference>
<keyword evidence="2" id="KW-1185">Reference proteome</keyword>
<dbReference type="AlphaFoldDB" id="A0A073AXB7"/>
<dbReference type="eggNOG" id="COG0748">
    <property type="taxonomic scope" value="Bacteria"/>
</dbReference>
<dbReference type="InterPro" id="IPR004378">
    <property type="entry name" value="F420H2_quin_Rdtase"/>
</dbReference>
<dbReference type="EMBL" id="JNVU01000030">
    <property type="protein sequence ID" value="KEI44045.1"/>
    <property type="molecule type" value="Genomic_DNA"/>
</dbReference>
<dbReference type="InterPro" id="IPR012349">
    <property type="entry name" value="Split_barrel_FMN-bd"/>
</dbReference>
<dbReference type="SUPFAM" id="SSF50475">
    <property type="entry name" value="FMN-binding split barrel"/>
    <property type="match status" value="1"/>
</dbReference>
<accession>A0A073AXB7</accession>
<name>A0A073AXB7_9PSEU</name>
<proteinExistence type="predicted"/>
<dbReference type="RefSeq" id="WP_029722635.1">
    <property type="nucleotide sequence ID" value="NZ_JAJUIW010000055.1"/>
</dbReference>
<dbReference type="STRING" id="28042.GU90_12250"/>
<dbReference type="Gene3D" id="2.30.110.10">
    <property type="entry name" value="Electron Transport, Fmn-binding Protein, Chain A"/>
    <property type="match status" value="1"/>
</dbReference>
<organism evidence="1 2">
    <name type="scientific">Saccharopolyspora rectivirgula</name>
    <dbReference type="NCBI Taxonomy" id="28042"/>
    <lineage>
        <taxon>Bacteria</taxon>
        <taxon>Bacillati</taxon>
        <taxon>Actinomycetota</taxon>
        <taxon>Actinomycetes</taxon>
        <taxon>Pseudonocardiales</taxon>
        <taxon>Pseudonocardiaceae</taxon>
        <taxon>Saccharopolyspora</taxon>
    </lineage>
</organism>
<dbReference type="NCBIfam" id="TIGR00026">
    <property type="entry name" value="hi_GC_TIGR00026"/>
    <property type="match status" value="1"/>
</dbReference>